<sequence>MAEDGDSHHPSKCTCLAAFGRPKPPQSEPKLPFPFVTSPWVLRDSAATARQAGGQIQAVIQRERESLCVGDPAWGITAGDLKPGQAQRDRDQRQLGWGWRGGVAEQQGTEVSRGEAGPISFLWLH</sequence>
<dbReference type="AlphaFoldDB" id="A0A7J8GAE8"/>
<dbReference type="Proteomes" id="UP000593571">
    <property type="component" value="Unassembled WGS sequence"/>
</dbReference>
<reference evidence="2 3" key="1">
    <citation type="journal article" date="2020" name="Nature">
        <title>Six reference-quality genomes reveal evolution of bat adaptations.</title>
        <authorList>
            <person name="Jebb D."/>
            <person name="Huang Z."/>
            <person name="Pippel M."/>
            <person name="Hughes G.M."/>
            <person name="Lavrichenko K."/>
            <person name="Devanna P."/>
            <person name="Winkler S."/>
            <person name="Jermiin L.S."/>
            <person name="Skirmuntt E.C."/>
            <person name="Katzourakis A."/>
            <person name="Burkitt-Gray L."/>
            <person name="Ray D.A."/>
            <person name="Sullivan K.A.M."/>
            <person name="Roscito J.G."/>
            <person name="Kirilenko B.M."/>
            <person name="Davalos L.M."/>
            <person name="Corthals A.P."/>
            <person name="Power M.L."/>
            <person name="Jones G."/>
            <person name="Ransome R.D."/>
            <person name="Dechmann D.K.N."/>
            <person name="Locatelli A.G."/>
            <person name="Puechmaille S.J."/>
            <person name="Fedrigo O."/>
            <person name="Jarvis E.D."/>
            <person name="Hiller M."/>
            <person name="Vernes S.C."/>
            <person name="Myers E.W."/>
            <person name="Teeling E.C."/>
        </authorList>
    </citation>
    <scope>NUCLEOTIDE SEQUENCE [LARGE SCALE GENOMIC DNA]</scope>
    <source>
        <strain evidence="2">MRouAeg1</strain>
        <tissue evidence="2">Muscle</tissue>
    </source>
</reference>
<evidence type="ECO:0000313" key="3">
    <source>
        <dbReference type="Proteomes" id="UP000593571"/>
    </source>
</evidence>
<feature type="region of interest" description="Disordered" evidence="1">
    <location>
        <begin position="79"/>
        <end position="117"/>
    </location>
</feature>
<gene>
    <name evidence="2" type="ORF">HJG63_011539</name>
</gene>
<evidence type="ECO:0000256" key="1">
    <source>
        <dbReference type="SAM" id="MobiDB-lite"/>
    </source>
</evidence>
<comment type="caution">
    <text evidence="2">The sequence shown here is derived from an EMBL/GenBank/DDBJ whole genome shotgun (WGS) entry which is preliminary data.</text>
</comment>
<keyword evidence="3" id="KW-1185">Reference proteome</keyword>
<evidence type="ECO:0000313" key="2">
    <source>
        <dbReference type="EMBL" id="KAF6456906.1"/>
    </source>
</evidence>
<accession>A0A7J8GAE8</accession>
<organism evidence="2 3">
    <name type="scientific">Rousettus aegyptiacus</name>
    <name type="common">Egyptian fruit bat</name>
    <name type="synonym">Pteropus aegyptiacus</name>
    <dbReference type="NCBI Taxonomy" id="9407"/>
    <lineage>
        <taxon>Eukaryota</taxon>
        <taxon>Metazoa</taxon>
        <taxon>Chordata</taxon>
        <taxon>Craniata</taxon>
        <taxon>Vertebrata</taxon>
        <taxon>Euteleostomi</taxon>
        <taxon>Mammalia</taxon>
        <taxon>Eutheria</taxon>
        <taxon>Laurasiatheria</taxon>
        <taxon>Chiroptera</taxon>
        <taxon>Yinpterochiroptera</taxon>
        <taxon>Pteropodoidea</taxon>
        <taxon>Pteropodidae</taxon>
        <taxon>Rousettinae</taxon>
        <taxon>Rousettus</taxon>
    </lineage>
</organism>
<name>A0A7J8GAE8_ROUAE</name>
<proteinExistence type="predicted"/>
<protein>
    <submittedName>
        <fullName evidence="2">Uncharacterized protein</fullName>
    </submittedName>
</protein>
<dbReference type="EMBL" id="JACASE010000006">
    <property type="protein sequence ID" value="KAF6456906.1"/>
    <property type="molecule type" value="Genomic_DNA"/>
</dbReference>
<feature type="region of interest" description="Disordered" evidence="1">
    <location>
        <begin position="1"/>
        <end position="32"/>
    </location>
</feature>